<evidence type="ECO:0000313" key="9">
    <source>
        <dbReference type="WBParaSite" id="ALUE_0000676801-mRNA-1"/>
    </source>
</evidence>
<keyword evidence="2 5" id="KW-0547">Nucleotide-binding</keyword>
<proteinExistence type="inferred from homology"/>
<dbReference type="EC" id="6.3.5.-" evidence="5"/>
<dbReference type="PANTHER" id="PTHR11659:SF0">
    <property type="entry name" value="GLUTAMYL-TRNA(GLN) AMIDOTRANSFERASE SUBUNIT B, MITOCHONDRIAL"/>
    <property type="match status" value="1"/>
</dbReference>
<evidence type="ECO:0000259" key="7">
    <source>
        <dbReference type="Pfam" id="PF02934"/>
    </source>
</evidence>
<dbReference type="GO" id="GO:0032543">
    <property type="term" value="P:mitochondrial translation"/>
    <property type="evidence" value="ECO:0007669"/>
    <property type="project" value="UniProtKB-UniRule"/>
</dbReference>
<dbReference type="InterPro" id="IPR017959">
    <property type="entry name" value="Asn/Gln-tRNA_amidoTrfase_suB/E"/>
</dbReference>
<accession>A0A9J2PBI2</accession>
<dbReference type="PANTHER" id="PTHR11659">
    <property type="entry name" value="GLUTAMYL-TRNA GLN AMIDOTRANSFERASE SUBUNIT B MITOCHONDRIAL AND PROKARYOTIC PET112-RELATED"/>
    <property type="match status" value="1"/>
</dbReference>
<evidence type="ECO:0000313" key="8">
    <source>
        <dbReference type="Proteomes" id="UP000036681"/>
    </source>
</evidence>
<dbReference type="GO" id="GO:0005739">
    <property type="term" value="C:mitochondrion"/>
    <property type="evidence" value="ECO:0007669"/>
    <property type="project" value="UniProtKB-SubCell"/>
</dbReference>
<keyword evidence="8" id="KW-1185">Reference proteome</keyword>
<comment type="catalytic activity">
    <reaction evidence="5">
        <text>L-glutamyl-tRNA(Gln) + L-glutamine + ATP + H2O = L-glutaminyl-tRNA(Gln) + L-glutamate + ADP + phosphate + H(+)</text>
        <dbReference type="Rhea" id="RHEA:17521"/>
        <dbReference type="Rhea" id="RHEA-COMP:9681"/>
        <dbReference type="Rhea" id="RHEA-COMP:9684"/>
        <dbReference type="ChEBI" id="CHEBI:15377"/>
        <dbReference type="ChEBI" id="CHEBI:15378"/>
        <dbReference type="ChEBI" id="CHEBI:29985"/>
        <dbReference type="ChEBI" id="CHEBI:30616"/>
        <dbReference type="ChEBI" id="CHEBI:43474"/>
        <dbReference type="ChEBI" id="CHEBI:58359"/>
        <dbReference type="ChEBI" id="CHEBI:78520"/>
        <dbReference type="ChEBI" id="CHEBI:78521"/>
        <dbReference type="ChEBI" id="CHEBI:456216"/>
    </reaction>
</comment>
<dbReference type="GO" id="GO:0070681">
    <property type="term" value="P:glutaminyl-tRNAGln biosynthesis via transamidation"/>
    <property type="evidence" value="ECO:0007669"/>
    <property type="project" value="UniProtKB-UniRule"/>
</dbReference>
<comment type="similarity">
    <text evidence="5">Belongs to the GatB/GatE family. GatB subfamily.</text>
</comment>
<keyword evidence="1 5" id="KW-0436">Ligase</keyword>
<reference evidence="9" key="1">
    <citation type="submission" date="2023-03" db="UniProtKB">
        <authorList>
            <consortium name="WormBaseParasite"/>
        </authorList>
    </citation>
    <scope>IDENTIFICATION</scope>
</reference>
<dbReference type="GO" id="GO:0030956">
    <property type="term" value="C:glutamyl-tRNA(Gln) amidotransferase complex"/>
    <property type="evidence" value="ECO:0007669"/>
    <property type="project" value="UniProtKB-UniRule"/>
</dbReference>
<comment type="function">
    <text evidence="5">Allows the formation of correctly charged Gln-tRNA(Gln) through the transamidation of misacylated Glu-tRNA(Gln) in the mitochondria. The reaction takes place in the presence of glutamine and ATP through an activated gamma-phospho-Glu-tRNA(Gln).</text>
</comment>
<dbReference type="InterPro" id="IPR014746">
    <property type="entry name" value="Gln_synth/guanido_kin_cat_dom"/>
</dbReference>
<dbReference type="Proteomes" id="UP000036681">
    <property type="component" value="Unplaced"/>
</dbReference>
<comment type="subcellular location">
    <subcellularLocation>
        <location evidence="5">Mitochondrion</location>
    </subcellularLocation>
</comment>
<protein>
    <recommendedName>
        <fullName evidence="5">Glutamyl-tRNA(Gln) amidotransferase subunit B, mitochondrial</fullName>
        <shortName evidence="5">Glu-AdT subunit B</shortName>
        <ecNumber evidence="5">6.3.5.-</ecNumber>
    </recommendedName>
</protein>
<dbReference type="PROSITE" id="PS01234">
    <property type="entry name" value="GATB"/>
    <property type="match status" value="1"/>
</dbReference>
<evidence type="ECO:0000256" key="4">
    <source>
        <dbReference type="ARBA" id="ARBA00022917"/>
    </source>
</evidence>
<dbReference type="Pfam" id="PF02934">
    <property type="entry name" value="GatB_N"/>
    <property type="match status" value="2"/>
</dbReference>
<dbReference type="Pfam" id="PF02637">
    <property type="entry name" value="GatB_Yqey"/>
    <property type="match status" value="1"/>
</dbReference>
<dbReference type="AlphaFoldDB" id="A0A9J2PBI2"/>
<dbReference type="InterPro" id="IPR017958">
    <property type="entry name" value="Gln-tRNA_amidoTrfase_suB_CS"/>
</dbReference>
<dbReference type="InterPro" id="IPR018027">
    <property type="entry name" value="Asn/Gln_amidotransferase"/>
</dbReference>
<organism evidence="8 9">
    <name type="scientific">Ascaris lumbricoides</name>
    <name type="common">Giant roundworm</name>
    <dbReference type="NCBI Taxonomy" id="6252"/>
    <lineage>
        <taxon>Eukaryota</taxon>
        <taxon>Metazoa</taxon>
        <taxon>Ecdysozoa</taxon>
        <taxon>Nematoda</taxon>
        <taxon>Chromadorea</taxon>
        <taxon>Rhabditida</taxon>
        <taxon>Spirurina</taxon>
        <taxon>Ascaridomorpha</taxon>
        <taxon>Ascaridoidea</taxon>
        <taxon>Ascarididae</taxon>
        <taxon>Ascaris</taxon>
    </lineage>
</organism>
<feature type="domain" description="Asn/Gln amidotransferase" evidence="6">
    <location>
        <begin position="435"/>
        <end position="544"/>
    </location>
</feature>
<keyword evidence="3 5" id="KW-0067">ATP-binding</keyword>
<evidence type="ECO:0000256" key="2">
    <source>
        <dbReference type="ARBA" id="ARBA00022741"/>
    </source>
</evidence>
<dbReference type="InterPro" id="IPR004413">
    <property type="entry name" value="GatB"/>
</dbReference>
<dbReference type="SUPFAM" id="SSF55931">
    <property type="entry name" value="Glutamine synthetase/guanido kinase"/>
    <property type="match status" value="2"/>
</dbReference>
<keyword evidence="5" id="KW-0496">Mitochondrion</keyword>
<dbReference type="InterPro" id="IPR006075">
    <property type="entry name" value="Asn/Gln-tRNA_Trfase_suB/E_cat"/>
</dbReference>
<dbReference type="WBParaSite" id="ALUE_0000676801-mRNA-1">
    <property type="protein sequence ID" value="ALUE_0000676801-mRNA-1"/>
    <property type="gene ID" value="ALUE_0000676801"/>
</dbReference>
<feature type="domain" description="Aspartyl/Glutamyl-tRNA(Gln) amidotransferase subunit B/E catalytic" evidence="7">
    <location>
        <begin position="215"/>
        <end position="354"/>
    </location>
</feature>
<evidence type="ECO:0000256" key="5">
    <source>
        <dbReference type="HAMAP-Rule" id="MF_03147"/>
    </source>
</evidence>
<keyword evidence="4 5" id="KW-0648">Protein biosynthesis</keyword>
<name>A0A9J2PBI2_ASCLU</name>
<comment type="subunit">
    <text evidence="5">Subunit of the heterotrimeric GatCAB amidotransferase (AdT) complex, composed of A, B and C subunits.</text>
</comment>
<evidence type="ECO:0000259" key="6">
    <source>
        <dbReference type="Pfam" id="PF02637"/>
    </source>
</evidence>
<dbReference type="HAMAP" id="MF_00121">
    <property type="entry name" value="GatB"/>
    <property type="match status" value="1"/>
</dbReference>
<sequence length="550" mass="62996">MRILSQLCRRAAEVKVATGKMRYRPVIGLEIHAQISSKSKMFSSAAFDDEANVNSTVQLFDMATPGTLPVLNKNCVLKGISAGVLLNCTIARHCRFERKHYFYADMPAGYQITQQRNPIAYSGHFDYFVHSSEEHFSSYRRRLHISRIQLEIDSGKTVHDLANNRSLIDLNRAGVGLLEIVTEPELNSALEAYCFIEQLRIMLALNGICYGEMHSVGLLEIVTEPELNSALEAYCFIEQLRIMLALNGICYGEMHKGQLRVDANVSLAIDDSSTLGVRTEVKNLNSLKSVYSAINYEIIRQYEVLNQGGEVLNETRTVDHKGHTVPMREKEIETDYRFMPEPNLPAVHIDPELIVTATRAINRRPTYVRYIEEYDFDPDSALRIAKDERLSKFIDEILHENSFDAHFLLDWLKELKRICQNCNVDYPPIREKFSVNFATILYLNRVERITRLTAIDLIRNYVNGTWKDTPLQTIEHENLWQIKENDQIKVIVDTVFDEHQELVAKAQAQPGKSKLLNKLRNAIIDASAKRIDVQKATDAVIERLRQNSHK</sequence>
<dbReference type="GO" id="GO:0050567">
    <property type="term" value="F:glutaminyl-tRNA synthase (glutamine-hydrolyzing) activity"/>
    <property type="evidence" value="ECO:0007669"/>
    <property type="project" value="UniProtKB-UniRule"/>
</dbReference>
<feature type="domain" description="Aspartyl/Glutamyl-tRNA(Gln) amidotransferase subunit B/E catalytic" evidence="7">
    <location>
        <begin position="26"/>
        <end position="214"/>
    </location>
</feature>
<evidence type="ECO:0000256" key="1">
    <source>
        <dbReference type="ARBA" id="ARBA00022598"/>
    </source>
</evidence>
<evidence type="ECO:0000256" key="3">
    <source>
        <dbReference type="ARBA" id="ARBA00022840"/>
    </source>
</evidence>
<dbReference type="GO" id="GO:0005524">
    <property type="term" value="F:ATP binding"/>
    <property type="evidence" value="ECO:0007669"/>
    <property type="project" value="UniProtKB-KW"/>
</dbReference>